<dbReference type="Gene3D" id="1.20.930.80">
    <property type="match status" value="2"/>
</dbReference>
<evidence type="ECO:0000256" key="7">
    <source>
        <dbReference type="ARBA" id="ARBA00023014"/>
    </source>
</evidence>
<keyword evidence="5" id="KW-0479">Metal-binding</keyword>
<comment type="cofactor">
    <cofactor evidence="1">
        <name>[4Fe-4S] cluster</name>
        <dbReference type="ChEBI" id="CHEBI:49883"/>
    </cofactor>
</comment>
<sequence>MKAQRVSTTAVEGTSDISICELDSICKARLALLQSIDKKFNNTTNDNGGGETSIDTQGSLFCEAEATNVVMSIPTCLIKHAGRSSSSDYDNDIISHYMLRLAELIAKRAVVIIGGMAYIPDTQLGTLLCKTYREQLRRHLAIALQERTVFMNDPRIASIVKHMHPTYRPSNGNNMDNIPDSEKLSLDNFNLLLERSFPPCMRSLIEHMRHKKTHLKHRGRQQLPPFLRSAGLNMDDSLRWFKTEFTRDQSIDPDKFDRHYSYDIKWTLSNWAETGGFQPQQTAIMIDDITKKSKREAQLACQEWFRIMHPGSSGDGVGNHPNSYFSESIAYHLEKDGKSNNADTDDDHDRMDE</sequence>
<dbReference type="InParanoid" id="C5LLW8"/>
<keyword evidence="6" id="KW-0408">Iron</keyword>
<dbReference type="GO" id="GO:0051539">
    <property type="term" value="F:4 iron, 4 sulfur cluster binding"/>
    <property type="evidence" value="ECO:0007669"/>
    <property type="project" value="UniProtKB-KW"/>
</dbReference>
<feature type="domain" description="DNA primase large subunit C-terminal" evidence="8">
    <location>
        <begin position="194"/>
        <end position="266"/>
    </location>
</feature>
<dbReference type="InterPro" id="IPR007238">
    <property type="entry name" value="DNA_primase_lsu_euk/arc"/>
</dbReference>
<dbReference type="PANTHER" id="PTHR10537:SF3">
    <property type="entry name" value="DNA PRIMASE LARGE SUBUNIT"/>
    <property type="match status" value="1"/>
</dbReference>
<dbReference type="RefSeq" id="XP_002769622.1">
    <property type="nucleotide sequence ID" value="XM_002769576.1"/>
</dbReference>
<evidence type="ECO:0000313" key="10">
    <source>
        <dbReference type="Proteomes" id="UP000007800"/>
    </source>
</evidence>
<dbReference type="GO" id="GO:0006269">
    <property type="term" value="P:DNA replication, synthesis of primer"/>
    <property type="evidence" value="ECO:0007669"/>
    <property type="project" value="UniProtKB-KW"/>
</dbReference>
<dbReference type="Pfam" id="PF04104">
    <property type="entry name" value="DNA_primase_lrg"/>
    <property type="match status" value="1"/>
</dbReference>
<keyword evidence="10" id="KW-1185">Reference proteome</keyword>
<organism evidence="10">
    <name type="scientific">Perkinsus marinus (strain ATCC 50983 / TXsc)</name>
    <dbReference type="NCBI Taxonomy" id="423536"/>
    <lineage>
        <taxon>Eukaryota</taxon>
        <taxon>Sar</taxon>
        <taxon>Alveolata</taxon>
        <taxon>Perkinsozoa</taxon>
        <taxon>Perkinsea</taxon>
        <taxon>Perkinsida</taxon>
        <taxon>Perkinsidae</taxon>
        <taxon>Perkinsus</taxon>
    </lineage>
</organism>
<evidence type="ECO:0000256" key="4">
    <source>
        <dbReference type="ARBA" id="ARBA00022705"/>
    </source>
</evidence>
<proteinExistence type="predicted"/>
<keyword evidence="4" id="KW-0235">DNA replication</keyword>
<evidence type="ECO:0000256" key="3">
    <source>
        <dbReference type="ARBA" id="ARBA00022515"/>
    </source>
</evidence>
<evidence type="ECO:0000259" key="8">
    <source>
        <dbReference type="Pfam" id="PF04104"/>
    </source>
</evidence>
<dbReference type="GeneID" id="9055408"/>
<dbReference type="PANTHER" id="PTHR10537">
    <property type="entry name" value="DNA PRIMASE LARGE SUBUNIT"/>
    <property type="match status" value="1"/>
</dbReference>
<accession>C5LLW8</accession>
<evidence type="ECO:0000313" key="9">
    <source>
        <dbReference type="EMBL" id="EER02340.1"/>
    </source>
</evidence>
<dbReference type="GO" id="GO:0005658">
    <property type="term" value="C:alpha DNA polymerase:primase complex"/>
    <property type="evidence" value="ECO:0007669"/>
    <property type="project" value="TreeGrafter"/>
</dbReference>
<evidence type="ECO:0000256" key="6">
    <source>
        <dbReference type="ARBA" id="ARBA00023004"/>
    </source>
</evidence>
<keyword evidence="3" id="KW-0639">Primosome</keyword>
<dbReference type="GO" id="GO:0006270">
    <property type="term" value="P:DNA replication initiation"/>
    <property type="evidence" value="ECO:0007669"/>
    <property type="project" value="TreeGrafter"/>
</dbReference>
<reference evidence="9 10" key="1">
    <citation type="submission" date="2008-07" db="EMBL/GenBank/DDBJ databases">
        <authorList>
            <person name="El-Sayed N."/>
            <person name="Caler E."/>
            <person name="Inman J."/>
            <person name="Amedeo P."/>
            <person name="Hass B."/>
            <person name="Wortman J."/>
        </authorList>
    </citation>
    <scope>NUCLEOTIDE SEQUENCE [LARGE SCALE GENOMIC DNA]</scope>
    <source>
        <strain evidence="10">ATCC 50983 / TXsc</strain>
    </source>
</reference>
<evidence type="ECO:0000256" key="5">
    <source>
        <dbReference type="ARBA" id="ARBA00022723"/>
    </source>
</evidence>
<dbReference type="OrthoDB" id="421393at2759"/>
<dbReference type="AlphaFoldDB" id="C5LLW8"/>
<keyword evidence="2" id="KW-0004">4Fe-4S</keyword>
<name>C5LLW8_PERM5</name>
<dbReference type="InterPro" id="IPR058560">
    <property type="entry name" value="DNA_primase_C"/>
</dbReference>
<keyword evidence="7" id="KW-0411">Iron-sulfur</keyword>
<protein>
    <submittedName>
        <fullName evidence="9">Dna primase large subunit, putative</fullName>
    </submittedName>
</protein>
<dbReference type="EMBL" id="GG683299">
    <property type="protein sequence ID" value="EER02340.1"/>
    <property type="molecule type" value="Genomic_DNA"/>
</dbReference>
<dbReference type="FunCoup" id="C5LLW8">
    <property type="interactions" value="820"/>
</dbReference>
<dbReference type="Proteomes" id="UP000007800">
    <property type="component" value="Unassembled WGS sequence"/>
</dbReference>
<dbReference type="GO" id="GO:0046872">
    <property type="term" value="F:metal ion binding"/>
    <property type="evidence" value="ECO:0007669"/>
    <property type="project" value="UniProtKB-KW"/>
</dbReference>
<gene>
    <name evidence="9" type="ORF">Pmar_PMAR006662</name>
</gene>
<evidence type="ECO:0000256" key="1">
    <source>
        <dbReference type="ARBA" id="ARBA00001966"/>
    </source>
</evidence>
<evidence type="ECO:0000256" key="2">
    <source>
        <dbReference type="ARBA" id="ARBA00022485"/>
    </source>
</evidence>